<gene>
    <name evidence="1" type="ORF">GCM10008964_22980</name>
</gene>
<protein>
    <submittedName>
        <fullName evidence="1">Uncharacterized protein</fullName>
    </submittedName>
</protein>
<organism evidence="1 2">
    <name type="scientific">Methylophaga marina</name>
    <dbReference type="NCBI Taxonomy" id="45495"/>
    <lineage>
        <taxon>Bacteria</taxon>
        <taxon>Pseudomonadati</taxon>
        <taxon>Pseudomonadota</taxon>
        <taxon>Gammaproteobacteria</taxon>
        <taxon>Thiotrichales</taxon>
        <taxon>Piscirickettsiaceae</taxon>
        <taxon>Methylophaga</taxon>
    </lineage>
</organism>
<dbReference type="EMBL" id="BAAADG010000018">
    <property type="protein sequence ID" value="GAA0231234.1"/>
    <property type="molecule type" value="Genomic_DNA"/>
</dbReference>
<comment type="caution">
    <text evidence="1">The sequence shown here is derived from an EMBL/GenBank/DDBJ whole genome shotgun (WGS) entry which is preliminary data.</text>
</comment>
<sequence>MPYFLVFVSLLAAECHALTDVRAVTKPNVKEFAPLTTSKLSSLTLKPAGCIQKTETVSLLGKLSEAPTGWALKSGDNWFTLDNTKVSDNQYLLQLPEAGLTAGQSYPLYVVNADNRKDSGLKITICPAFTLLPLIPANTKTD</sequence>
<evidence type="ECO:0000313" key="2">
    <source>
        <dbReference type="Proteomes" id="UP001501476"/>
    </source>
</evidence>
<reference evidence="1 2" key="1">
    <citation type="journal article" date="2019" name="Int. J. Syst. Evol. Microbiol.">
        <title>The Global Catalogue of Microorganisms (GCM) 10K type strain sequencing project: providing services to taxonomists for standard genome sequencing and annotation.</title>
        <authorList>
            <consortium name="The Broad Institute Genomics Platform"/>
            <consortium name="The Broad Institute Genome Sequencing Center for Infectious Disease"/>
            <person name="Wu L."/>
            <person name="Ma J."/>
        </authorList>
    </citation>
    <scope>NUCLEOTIDE SEQUENCE [LARGE SCALE GENOMIC DNA]</scope>
    <source>
        <strain evidence="1 2">JCM 6886</strain>
    </source>
</reference>
<dbReference type="Proteomes" id="UP001501476">
    <property type="component" value="Unassembled WGS sequence"/>
</dbReference>
<accession>A0ABN0TVG0</accession>
<name>A0ABN0TVG0_9GAMM</name>
<keyword evidence="2" id="KW-1185">Reference proteome</keyword>
<evidence type="ECO:0000313" key="1">
    <source>
        <dbReference type="EMBL" id="GAA0231234.1"/>
    </source>
</evidence>
<proteinExistence type="predicted"/>